<dbReference type="PANTHER" id="PTHR32552">
    <property type="entry name" value="FERRICHROME IRON RECEPTOR-RELATED"/>
    <property type="match status" value="1"/>
</dbReference>
<dbReference type="GO" id="GO:0009279">
    <property type="term" value="C:cell outer membrane"/>
    <property type="evidence" value="ECO:0007669"/>
    <property type="project" value="UniProtKB-SubCell"/>
</dbReference>
<dbReference type="eggNOG" id="COG4772">
    <property type="taxonomic scope" value="Bacteria"/>
</dbReference>
<keyword evidence="16" id="KW-1185">Reference proteome</keyword>
<dbReference type="Proteomes" id="UP000030185">
    <property type="component" value="Unassembled WGS sequence"/>
</dbReference>
<keyword evidence="4" id="KW-0410">Iron transport</keyword>
<comment type="caution">
    <text evidence="15">The sequence shown here is derived from an EMBL/GenBank/DDBJ whole genome shotgun (WGS) entry which is preliminary data.</text>
</comment>
<dbReference type="PROSITE" id="PS52016">
    <property type="entry name" value="TONB_DEPENDENT_REC_3"/>
    <property type="match status" value="1"/>
</dbReference>
<evidence type="ECO:0000256" key="11">
    <source>
        <dbReference type="PROSITE-ProRule" id="PRU01360"/>
    </source>
</evidence>
<keyword evidence="7" id="KW-0406">Ion transport</keyword>
<evidence type="ECO:0000256" key="3">
    <source>
        <dbReference type="ARBA" id="ARBA00022452"/>
    </source>
</evidence>
<dbReference type="InterPro" id="IPR012910">
    <property type="entry name" value="Plug_dom"/>
</dbReference>
<keyword evidence="5 11" id="KW-0812">Transmembrane</keyword>
<evidence type="ECO:0000256" key="1">
    <source>
        <dbReference type="ARBA" id="ARBA00004571"/>
    </source>
</evidence>
<dbReference type="Pfam" id="PF00593">
    <property type="entry name" value="TonB_dep_Rec_b-barrel"/>
    <property type="match status" value="1"/>
</dbReference>
<evidence type="ECO:0000259" key="14">
    <source>
        <dbReference type="Pfam" id="PF07715"/>
    </source>
</evidence>
<dbReference type="Gene3D" id="2.60.40.1120">
    <property type="entry name" value="Carboxypeptidase-like, regulatory domain"/>
    <property type="match status" value="1"/>
</dbReference>
<evidence type="ECO:0000256" key="8">
    <source>
        <dbReference type="ARBA" id="ARBA00023077"/>
    </source>
</evidence>
<dbReference type="Gene3D" id="2.40.170.20">
    <property type="entry name" value="TonB-dependent receptor, beta-barrel domain"/>
    <property type="match status" value="1"/>
</dbReference>
<comment type="subcellular location">
    <subcellularLocation>
        <location evidence="1 11">Cell outer membrane</location>
        <topology evidence="1 11">Multi-pass membrane protein</topology>
    </subcellularLocation>
</comment>
<evidence type="ECO:0000256" key="6">
    <source>
        <dbReference type="ARBA" id="ARBA00023004"/>
    </source>
</evidence>
<sequence>MSSGQEILRGKVIDKQTKSPLSGANIFIKSQTVASTDELGQFEVACKDSLKITASYIGYQDYQLNVVSCQDVLIELVQSDSHLKEIEISATSNANKAILNQPQSIVKLNETELKRGTGLFLDDAINTNVPGVYMERRTVSAGQQFNIRGYGNGARGTNGINSNFDTQGSKVYLNNIPITDAEGITLMDDIDFGSVSNVEVVKGPSGSLYGLAIAGVVNLQTKKAEKGKTSVSQIAMLGSYGLQRYTTSLEIGGERSSLLINYGKQKSDGFMAHSASQKDFVNVMGDFNLNARQGITAYFGYSNSYDERGGELTIEQYKNRDYSGNKAYIKNNAHSEIISFRAGIGHLYRIKRNISNNTTVFGSGMNSNASSAGGWTDKRPVNYGFRSTFDTRFALGSKISLSGITGIEFQSQHAQIIGYGMVADSFNLSGYNIIGPQRSNQSTITSTSSLFSEWTLTLPHDISLTAGVGWSTMNIRLDDRNYLALNNNPSNTKAKHVPTSYKASYTDMVSPKFAFNKVFSRQISVYASYSKGYKAPVSSYFYIPTTGELNLGLKPEIGTQFEIGSKGNLLDERLQFQVVAFNTIFSNKMTTVAVQNPANTATLYTYLVNSGSLNNKGLEVMLIYTAYQSKNAAFTSVRPFANFTYSHFRYDNIQYQSVAKTKTNKDSLVTVDYSGNAVAGVPPVTLNAGIDFLTKYGVYGNVNYSYRDQMPFTSDGNNKAEGYSLLNAKVGYQHKFFDHLNVGVYFGANNITSTQYYYMVFLNQLPDAYLPAPYKINYFGGLNLKYSF</sequence>
<keyword evidence="8 12" id="KW-0798">TonB box</keyword>
<gene>
    <name evidence="15" type="ORF">MYP_717</name>
</gene>
<evidence type="ECO:0000256" key="4">
    <source>
        <dbReference type="ARBA" id="ARBA00022496"/>
    </source>
</evidence>
<dbReference type="InterPro" id="IPR036942">
    <property type="entry name" value="Beta-barrel_TonB_sf"/>
</dbReference>
<dbReference type="GO" id="GO:0006826">
    <property type="term" value="P:iron ion transport"/>
    <property type="evidence" value="ECO:0007669"/>
    <property type="project" value="UniProtKB-KW"/>
</dbReference>
<dbReference type="Pfam" id="PF13715">
    <property type="entry name" value="CarbopepD_reg_2"/>
    <property type="match status" value="1"/>
</dbReference>
<reference evidence="15 16" key="1">
    <citation type="submission" date="2014-09" db="EMBL/GenBank/DDBJ databases">
        <title>Sporocytophaga myxococcoides PG-01 genome sequencing.</title>
        <authorList>
            <person name="Liu L."/>
            <person name="Gao P.J."/>
            <person name="Chen G.J."/>
            <person name="Wang L.S."/>
        </authorList>
    </citation>
    <scope>NUCLEOTIDE SEQUENCE [LARGE SCALE GENOMIC DNA]</scope>
    <source>
        <strain evidence="15 16">PG-01</strain>
    </source>
</reference>
<evidence type="ECO:0000313" key="16">
    <source>
        <dbReference type="Proteomes" id="UP000030185"/>
    </source>
</evidence>
<keyword evidence="3 11" id="KW-1134">Transmembrane beta strand</keyword>
<evidence type="ECO:0000256" key="2">
    <source>
        <dbReference type="ARBA" id="ARBA00022448"/>
    </source>
</evidence>
<proteinExistence type="inferred from homology"/>
<evidence type="ECO:0000256" key="7">
    <source>
        <dbReference type="ARBA" id="ARBA00023065"/>
    </source>
</evidence>
<organism evidence="15 16">
    <name type="scientific">Sporocytophaga myxococcoides</name>
    <dbReference type="NCBI Taxonomy" id="153721"/>
    <lineage>
        <taxon>Bacteria</taxon>
        <taxon>Pseudomonadati</taxon>
        <taxon>Bacteroidota</taxon>
        <taxon>Cytophagia</taxon>
        <taxon>Cytophagales</taxon>
        <taxon>Cytophagaceae</taxon>
        <taxon>Sporocytophaga</taxon>
    </lineage>
</organism>
<dbReference type="AlphaFoldDB" id="A0A098L9C2"/>
<evidence type="ECO:0000256" key="9">
    <source>
        <dbReference type="ARBA" id="ARBA00023136"/>
    </source>
</evidence>
<dbReference type="EMBL" id="BBLT01000001">
    <property type="protein sequence ID" value="GAL83490.1"/>
    <property type="molecule type" value="Genomic_DNA"/>
</dbReference>
<dbReference type="STRING" id="153721.MYP_717"/>
<protein>
    <submittedName>
        <fullName evidence="15">Outer membrane receptor protein</fullName>
    </submittedName>
</protein>
<dbReference type="InterPro" id="IPR008969">
    <property type="entry name" value="CarboxyPept-like_regulatory"/>
</dbReference>
<evidence type="ECO:0000259" key="13">
    <source>
        <dbReference type="Pfam" id="PF00593"/>
    </source>
</evidence>
<dbReference type="SUPFAM" id="SSF56935">
    <property type="entry name" value="Porins"/>
    <property type="match status" value="1"/>
</dbReference>
<feature type="domain" description="TonB-dependent receptor plug" evidence="14">
    <location>
        <begin position="100"/>
        <end position="216"/>
    </location>
</feature>
<accession>A0A098L9C2</accession>
<dbReference type="InterPro" id="IPR000531">
    <property type="entry name" value="Beta-barrel_TonB"/>
</dbReference>
<keyword evidence="15" id="KW-0675">Receptor</keyword>
<dbReference type="InterPro" id="IPR039426">
    <property type="entry name" value="TonB-dep_rcpt-like"/>
</dbReference>
<comment type="similarity">
    <text evidence="11 12">Belongs to the TonB-dependent receptor family.</text>
</comment>
<evidence type="ECO:0000256" key="12">
    <source>
        <dbReference type="RuleBase" id="RU003357"/>
    </source>
</evidence>
<keyword evidence="10 11" id="KW-0998">Cell outer membrane</keyword>
<keyword evidence="2 11" id="KW-0813">Transport</keyword>
<dbReference type="PANTHER" id="PTHR32552:SF81">
    <property type="entry name" value="TONB-DEPENDENT OUTER MEMBRANE RECEPTOR"/>
    <property type="match status" value="1"/>
</dbReference>
<evidence type="ECO:0000256" key="5">
    <source>
        <dbReference type="ARBA" id="ARBA00022692"/>
    </source>
</evidence>
<evidence type="ECO:0000313" key="15">
    <source>
        <dbReference type="EMBL" id="GAL83490.1"/>
    </source>
</evidence>
<dbReference type="Pfam" id="PF07715">
    <property type="entry name" value="Plug"/>
    <property type="match status" value="1"/>
</dbReference>
<feature type="domain" description="TonB-dependent receptor-like beta-barrel" evidence="13">
    <location>
        <begin position="290"/>
        <end position="751"/>
    </location>
</feature>
<dbReference type="SUPFAM" id="SSF49464">
    <property type="entry name" value="Carboxypeptidase regulatory domain-like"/>
    <property type="match status" value="1"/>
</dbReference>
<dbReference type="InterPro" id="IPR037066">
    <property type="entry name" value="Plug_dom_sf"/>
</dbReference>
<dbReference type="Gene3D" id="2.170.130.10">
    <property type="entry name" value="TonB-dependent receptor, plug domain"/>
    <property type="match status" value="1"/>
</dbReference>
<evidence type="ECO:0000256" key="10">
    <source>
        <dbReference type="ARBA" id="ARBA00023237"/>
    </source>
</evidence>
<keyword evidence="9 11" id="KW-0472">Membrane</keyword>
<keyword evidence="6" id="KW-0408">Iron</keyword>
<name>A0A098L9C2_9BACT</name>